<evidence type="ECO:0000259" key="10">
    <source>
        <dbReference type="Pfam" id="PF04290"/>
    </source>
</evidence>
<evidence type="ECO:0000256" key="1">
    <source>
        <dbReference type="ARBA" id="ARBA00004429"/>
    </source>
</evidence>
<feature type="domain" description="Tripartite ATP-independent periplasmic transporters DctQ component" evidence="10">
    <location>
        <begin position="27"/>
        <end position="154"/>
    </location>
</feature>
<dbReference type="InterPro" id="IPR055348">
    <property type="entry name" value="DctQ"/>
</dbReference>
<keyword evidence="12" id="KW-1185">Reference proteome</keyword>
<sequence length="164" mass="18082">MLSIAFAVTALNRTLFRLVKWLVVLFALLMLYEVAARYSFASPTSWAPELATLLFGPFFLLGGPYLLHTGGHVSVDLLSARASGLAAKALKVIAIILAIVFGVILLWFAFPLAEQSFQYRETSYTSWNPPVWPAKLVLPVSALLLVLQGFAELLFVLHEEVTSQ</sequence>
<evidence type="ECO:0000256" key="2">
    <source>
        <dbReference type="ARBA" id="ARBA00022448"/>
    </source>
</evidence>
<keyword evidence="6 9" id="KW-1133">Transmembrane helix</keyword>
<evidence type="ECO:0000313" key="11">
    <source>
        <dbReference type="EMBL" id="SNZ09175.1"/>
    </source>
</evidence>
<proteinExistence type="inferred from homology"/>
<evidence type="ECO:0000256" key="6">
    <source>
        <dbReference type="ARBA" id="ARBA00022989"/>
    </source>
</evidence>
<comment type="similarity">
    <text evidence="8 9">Belongs to the TRAP transporter small permease family.</text>
</comment>
<keyword evidence="4 9" id="KW-0997">Cell inner membrane</keyword>
<evidence type="ECO:0000256" key="3">
    <source>
        <dbReference type="ARBA" id="ARBA00022475"/>
    </source>
</evidence>
<keyword evidence="2 9" id="KW-0813">Transport</keyword>
<evidence type="ECO:0000256" key="4">
    <source>
        <dbReference type="ARBA" id="ARBA00022519"/>
    </source>
</evidence>
<feature type="transmembrane region" description="Helical" evidence="9">
    <location>
        <begin position="46"/>
        <end position="68"/>
    </location>
</feature>
<organism evidence="11 12">
    <name type="scientific">Cohaesibacter gelatinilyticus</name>
    <dbReference type="NCBI Taxonomy" id="372072"/>
    <lineage>
        <taxon>Bacteria</taxon>
        <taxon>Pseudomonadati</taxon>
        <taxon>Pseudomonadota</taxon>
        <taxon>Alphaproteobacteria</taxon>
        <taxon>Hyphomicrobiales</taxon>
        <taxon>Cohaesibacteraceae</taxon>
    </lineage>
</organism>
<keyword evidence="5 9" id="KW-0812">Transmembrane</keyword>
<dbReference type="GO" id="GO:0022857">
    <property type="term" value="F:transmembrane transporter activity"/>
    <property type="evidence" value="ECO:0007669"/>
    <property type="project" value="UniProtKB-UniRule"/>
</dbReference>
<dbReference type="InterPro" id="IPR007387">
    <property type="entry name" value="TRAP_DctQ"/>
</dbReference>
<evidence type="ECO:0000313" key="12">
    <source>
        <dbReference type="Proteomes" id="UP000219439"/>
    </source>
</evidence>
<evidence type="ECO:0000256" key="5">
    <source>
        <dbReference type="ARBA" id="ARBA00022692"/>
    </source>
</evidence>
<protein>
    <recommendedName>
        <fullName evidence="9">TRAP transporter small permease protein</fullName>
    </recommendedName>
</protein>
<keyword evidence="3" id="KW-1003">Cell membrane</keyword>
<dbReference type="GO" id="GO:0005886">
    <property type="term" value="C:plasma membrane"/>
    <property type="evidence" value="ECO:0007669"/>
    <property type="project" value="UniProtKB-SubCell"/>
</dbReference>
<dbReference type="Proteomes" id="UP000219439">
    <property type="component" value="Unassembled WGS sequence"/>
</dbReference>
<evidence type="ECO:0000256" key="8">
    <source>
        <dbReference type="ARBA" id="ARBA00038436"/>
    </source>
</evidence>
<evidence type="ECO:0000256" key="7">
    <source>
        <dbReference type="ARBA" id="ARBA00023136"/>
    </source>
</evidence>
<dbReference type="AlphaFoldDB" id="A0A285NIA2"/>
<dbReference type="PANTHER" id="PTHR35011">
    <property type="entry name" value="2,3-DIKETO-L-GULONATE TRAP TRANSPORTER SMALL PERMEASE PROTEIN YIAM"/>
    <property type="match status" value="1"/>
</dbReference>
<dbReference type="PANTHER" id="PTHR35011:SF4">
    <property type="entry name" value="SLL1102 PROTEIN"/>
    <property type="match status" value="1"/>
</dbReference>
<feature type="transmembrane region" description="Helical" evidence="9">
    <location>
        <begin position="89"/>
        <end position="110"/>
    </location>
</feature>
<dbReference type="EMBL" id="OBEL01000001">
    <property type="protein sequence ID" value="SNZ09175.1"/>
    <property type="molecule type" value="Genomic_DNA"/>
</dbReference>
<keyword evidence="7 9" id="KW-0472">Membrane</keyword>
<feature type="transmembrane region" description="Helical" evidence="9">
    <location>
        <begin position="136"/>
        <end position="157"/>
    </location>
</feature>
<comment type="function">
    <text evidence="9">Part of the tripartite ATP-independent periplasmic (TRAP) transport system.</text>
</comment>
<gene>
    <name evidence="11" type="ORF">SAMN06265368_1955</name>
</gene>
<dbReference type="OrthoDB" id="7159137at2"/>
<accession>A0A285NIA2</accession>
<dbReference type="Pfam" id="PF04290">
    <property type="entry name" value="DctQ"/>
    <property type="match status" value="1"/>
</dbReference>
<comment type="subcellular location">
    <subcellularLocation>
        <location evidence="1 9">Cell inner membrane</location>
        <topology evidence="1 9">Multi-pass membrane protein</topology>
    </subcellularLocation>
</comment>
<comment type="subunit">
    <text evidence="9">The complex comprises the extracytoplasmic solute receptor protein and the two transmembrane proteins.</text>
</comment>
<reference evidence="11 12" key="1">
    <citation type="submission" date="2017-09" db="EMBL/GenBank/DDBJ databases">
        <authorList>
            <person name="Ehlers B."/>
            <person name="Leendertz F.H."/>
        </authorList>
    </citation>
    <scope>NUCLEOTIDE SEQUENCE [LARGE SCALE GENOMIC DNA]</scope>
    <source>
        <strain evidence="11 12">DSM 18289</strain>
    </source>
</reference>
<name>A0A285NIA2_9HYPH</name>
<evidence type="ECO:0000256" key="9">
    <source>
        <dbReference type="RuleBase" id="RU369079"/>
    </source>
</evidence>
<feature type="transmembrane region" description="Helical" evidence="9">
    <location>
        <begin position="21"/>
        <end position="40"/>
    </location>
</feature>